<dbReference type="KEGG" id="ypy:YPK_1195"/>
<dbReference type="GO" id="GO:0015074">
    <property type="term" value="P:DNA integration"/>
    <property type="evidence" value="ECO:0007669"/>
    <property type="project" value="UniProtKB-KW"/>
</dbReference>
<reference evidence="5" key="1">
    <citation type="submission" date="2008-02" db="EMBL/GenBank/DDBJ databases">
        <title>Complete sequence of Yersinia pseudotuberculosis YPIII.</title>
        <authorList>
            <consortium name="US DOE Joint Genome Institute"/>
            <person name="Challacombe J.F."/>
            <person name="Bruce D."/>
            <person name="Detter J.C."/>
            <person name="Green L."/>
            <person name="Land M."/>
            <person name="Munk C."/>
            <person name="Lindler L.E."/>
            <person name="Nikolich M.P."/>
            <person name="Brettin T."/>
        </authorList>
    </citation>
    <scope>NUCLEOTIDE SEQUENCE</scope>
    <source>
        <strain evidence="5">YPIII</strain>
    </source>
</reference>
<dbReference type="Pfam" id="PF00589">
    <property type="entry name" value="Phage_integrase"/>
    <property type="match status" value="1"/>
</dbReference>
<organism evidence="5">
    <name type="scientific">Yersinia pseudotuberculosis serotype O:3 (strain YPIII)</name>
    <dbReference type="NCBI Taxonomy" id="502800"/>
    <lineage>
        <taxon>Bacteria</taxon>
        <taxon>Pseudomonadati</taxon>
        <taxon>Pseudomonadota</taxon>
        <taxon>Gammaproteobacteria</taxon>
        <taxon>Enterobacterales</taxon>
        <taxon>Yersiniaceae</taxon>
        <taxon>Yersinia</taxon>
    </lineage>
</organism>
<evidence type="ECO:0000256" key="3">
    <source>
        <dbReference type="ARBA" id="ARBA00023172"/>
    </source>
</evidence>
<dbReference type="EMBL" id="CP000950">
    <property type="protein sequence ID" value="ACA67493.1"/>
    <property type="molecule type" value="Genomic_DNA"/>
</dbReference>
<dbReference type="GO" id="GO:0003677">
    <property type="term" value="F:DNA binding"/>
    <property type="evidence" value="ECO:0007669"/>
    <property type="project" value="InterPro"/>
</dbReference>
<keyword evidence="2" id="KW-0229">DNA integration</keyword>
<dbReference type="InterPro" id="IPR013762">
    <property type="entry name" value="Integrase-like_cat_sf"/>
</dbReference>
<name>A0A0H3AZE0_YERPY</name>
<evidence type="ECO:0000256" key="2">
    <source>
        <dbReference type="ARBA" id="ARBA00022908"/>
    </source>
</evidence>
<dbReference type="Gene3D" id="1.10.443.10">
    <property type="entry name" value="Intergrase catalytic core"/>
    <property type="match status" value="1"/>
</dbReference>
<dbReference type="PATRIC" id="fig|502800.11.peg.1830"/>
<evidence type="ECO:0000256" key="1">
    <source>
        <dbReference type="ARBA" id="ARBA00008857"/>
    </source>
</evidence>
<dbReference type="GO" id="GO:0006310">
    <property type="term" value="P:DNA recombination"/>
    <property type="evidence" value="ECO:0007669"/>
    <property type="project" value="UniProtKB-KW"/>
</dbReference>
<dbReference type="InterPro" id="IPR011010">
    <property type="entry name" value="DNA_brk_join_enz"/>
</dbReference>
<dbReference type="AlphaFoldDB" id="A0A0H3AZE0"/>
<sequence length="466" mass="53215">MVRNVTQKLATPNNDGFLTALARWEACKPPYTSSHMKICVTAAKVILSQVVQPRRSKYEKENFLRIDFSKAGKVTFYAEFPKKMALKGKKLGEWPEMAIQVAREKAKDLSEGGLTSDSVHSVIRAYEADLALKVSRHRLGEDSYRTYLTRTKNVSMAFSDREVFSGITYHRLTDILDDWIATKSSNQAIELFAEMRRFWKYSSPLYSCGKNIAASIPDDYISSRVQKPTATRLFTDIESIAKLWINIASCASVHQKNAMRFMILTGVRPINVSNLRWDYVDSDLAEIIYPAGVTGMRGAMKTQKEFRLPVTNEIKRILEEQLGWGRSVDNYNKEYVFLQPRDLMKPFAKRSLDKLIKTYSPENAVKGVIHDGTVKGREGAFNTMCRKFLKSNIIAQMRSRGYSRSDTREISQLCMHHSDKGADPMGEHYDFSDEILHEEMALKRLAFESHEASILTQVALIRKRLS</sequence>
<accession>A0A0H3AZE0</accession>
<dbReference type="RefSeq" id="WP_012303782.1">
    <property type="nucleotide sequence ID" value="NZ_CP009792.1"/>
</dbReference>
<dbReference type="InterPro" id="IPR002104">
    <property type="entry name" value="Integrase_catalytic"/>
</dbReference>
<proteinExistence type="inferred from homology"/>
<dbReference type="PANTHER" id="PTHR30629">
    <property type="entry name" value="PROPHAGE INTEGRASE"/>
    <property type="match status" value="1"/>
</dbReference>
<protein>
    <recommendedName>
        <fullName evidence="4">Tyr recombinase domain-containing protein</fullName>
    </recommendedName>
</protein>
<evidence type="ECO:0000313" key="5">
    <source>
        <dbReference type="EMBL" id="ACA67493.1"/>
    </source>
</evidence>
<comment type="similarity">
    <text evidence="1">Belongs to the 'phage' integrase family.</text>
</comment>
<keyword evidence="3" id="KW-0233">DNA recombination</keyword>
<dbReference type="InterPro" id="IPR050808">
    <property type="entry name" value="Phage_Integrase"/>
</dbReference>
<evidence type="ECO:0000259" key="4">
    <source>
        <dbReference type="Pfam" id="PF00589"/>
    </source>
</evidence>
<gene>
    <name evidence="5" type="ordered locus">YPK_1195</name>
</gene>
<dbReference type="SUPFAM" id="SSF56349">
    <property type="entry name" value="DNA breaking-rejoining enzymes"/>
    <property type="match status" value="1"/>
</dbReference>
<feature type="domain" description="Tyr recombinase" evidence="4">
    <location>
        <begin position="243"/>
        <end position="360"/>
    </location>
</feature>
<dbReference type="PANTHER" id="PTHR30629:SF2">
    <property type="entry name" value="PROPHAGE INTEGRASE INTS-RELATED"/>
    <property type="match status" value="1"/>
</dbReference>